<dbReference type="EC" id="1.1.99.31" evidence="9"/>
<dbReference type="InterPro" id="IPR013785">
    <property type="entry name" value="Aldolase_TIM"/>
</dbReference>
<keyword evidence="3 7" id="KW-0288">FMN</keyword>
<dbReference type="GO" id="GO:0009060">
    <property type="term" value="P:aerobic respiration"/>
    <property type="evidence" value="ECO:0007669"/>
    <property type="project" value="TreeGrafter"/>
</dbReference>
<feature type="binding site" evidence="7">
    <location>
        <position position="257"/>
    </location>
    <ligand>
        <name>FMN</name>
        <dbReference type="ChEBI" id="CHEBI:58210"/>
    </ligand>
</feature>
<dbReference type="PANTHER" id="PTHR10578">
    <property type="entry name" value="S -2-HYDROXY-ACID OXIDASE-RELATED"/>
    <property type="match status" value="1"/>
</dbReference>
<dbReference type="AlphaFoldDB" id="A0A840AJC9"/>
<organism evidence="9 10">
    <name type="scientific">Kaistia hirudinis</name>
    <dbReference type="NCBI Taxonomy" id="1293440"/>
    <lineage>
        <taxon>Bacteria</taxon>
        <taxon>Pseudomonadati</taxon>
        <taxon>Pseudomonadota</taxon>
        <taxon>Alphaproteobacteria</taxon>
        <taxon>Hyphomicrobiales</taxon>
        <taxon>Kaistiaceae</taxon>
        <taxon>Kaistia</taxon>
    </lineage>
</organism>
<evidence type="ECO:0000256" key="3">
    <source>
        <dbReference type="ARBA" id="ARBA00022643"/>
    </source>
</evidence>
<dbReference type="InterPro" id="IPR012133">
    <property type="entry name" value="Alpha-hydoxy_acid_DH_FMN"/>
</dbReference>
<dbReference type="SUPFAM" id="SSF51395">
    <property type="entry name" value="FMN-linked oxidoreductases"/>
    <property type="match status" value="1"/>
</dbReference>
<dbReference type="GO" id="GO:0004459">
    <property type="term" value="F:L-lactate dehydrogenase (NAD+) activity"/>
    <property type="evidence" value="ECO:0007669"/>
    <property type="project" value="TreeGrafter"/>
</dbReference>
<feature type="binding site" evidence="7">
    <location>
        <position position="112"/>
    </location>
    <ligand>
        <name>FMN</name>
        <dbReference type="ChEBI" id="CHEBI:58210"/>
    </ligand>
</feature>
<dbReference type="CDD" id="cd02809">
    <property type="entry name" value="alpha_hydroxyacid_oxid_FMN"/>
    <property type="match status" value="1"/>
</dbReference>
<gene>
    <name evidence="9" type="ORF">GGR25_000691</name>
</gene>
<evidence type="ECO:0000256" key="7">
    <source>
        <dbReference type="PIRSR" id="PIRSR000138-2"/>
    </source>
</evidence>
<feature type="active site" description="Proton acceptor" evidence="6">
    <location>
        <position position="281"/>
    </location>
</feature>
<comment type="caution">
    <text evidence="9">The sequence shown here is derived from an EMBL/GenBank/DDBJ whole genome shotgun (WGS) entry which is preliminary data.</text>
</comment>
<feature type="binding site" evidence="7">
    <location>
        <position position="133"/>
    </location>
    <ligand>
        <name>FMN</name>
        <dbReference type="ChEBI" id="CHEBI:58210"/>
    </ligand>
</feature>
<feature type="binding site" evidence="7">
    <location>
        <position position="161"/>
    </location>
    <ligand>
        <name>FMN</name>
        <dbReference type="ChEBI" id="CHEBI:58210"/>
    </ligand>
</feature>
<comment type="similarity">
    <text evidence="5">Belongs to the FMN-dependent alpha-hydroxy acid dehydrogenase family.</text>
</comment>
<dbReference type="Pfam" id="PF01070">
    <property type="entry name" value="FMN_dh"/>
    <property type="match status" value="1"/>
</dbReference>
<dbReference type="GO" id="GO:0005886">
    <property type="term" value="C:plasma membrane"/>
    <property type="evidence" value="ECO:0007669"/>
    <property type="project" value="TreeGrafter"/>
</dbReference>
<accession>A0A840AJC9</accession>
<dbReference type="GO" id="GO:0010181">
    <property type="term" value="F:FMN binding"/>
    <property type="evidence" value="ECO:0007669"/>
    <property type="project" value="InterPro"/>
</dbReference>
<feature type="domain" description="FMN hydroxy acid dehydrogenase" evidence="8">
    <location>
        <begin position="4"/>
        <end position="384"/>
    </location>
</feature>
<dbReference type="Proteomes" id="UP000553963">
    <property type="component" value="Unassembled WGS sequence"/>
</dbReference>
<dbReference type="GO" id="GO:0033720">
    <property type="term" value="F:(S)-mandelate dehydrogenase activity"/>
    <property type="evidence" value="ECO:0007669"/>
    <property type="project" value="UniProtKB-EC"/>
</dbReference>
<feature type="binding site" evidence="7">
    <location>
        <position position="281"/>
    </location>
    <ligand>
        <name>glyoxylate</name>
        <dbReference type="ChEBI" id="CHEBI:36655"/>
    </ligand>
</feature>
<dbReference type="Gene3D" id="3.20.20.70">
    <property type="entry name" value="Aldolase class I"/>
    <property type="match status" value="1"/>
</dbReference>
<dbReference type="PANTHER" id="PTHR10578:SF107">
    <property type="entry name" value="2-HYDROXYACID OXIDASE 1"/>
    <property type="match status" value="1"/>
</dbReference>
<dbReference type="InterPro" id="IPR008259">
    <property type="entry name" value="FMN_hydac_DH_AS"/>
</dbReference>
<feature type="binding site" evidence="7">
    <location>
        <begin position="83"/>
        <end position="85"/>
    </location>
    <ligand>
        <name>FMN</name>
        <dbReference type="ChEBI" id="CHEBI:58210"/>
    </ligand>
</feature>
<dbReference type="FunFam" id="3.20.20.70:FF:000029">
    <property type="entry name" value="L-lactate dehydrogenase"/>
    <property type="match status" value="1"/>
</dbReference>
<evidence type="ECO:0000256" key="6">
    <source>
        <dbReference type="PIRSR" id="PIRSR000138-1"/>
    </source>
</evidence>
<dbReference type="InterPro" id="IPR000262">
    <property type="entry name" value="FMN-dep_DH"/>
</dbReference>
<protein>
    <submittedName>
        <fullName evidence="9">L-lactate dehydrogenase (Cytochrome)/(S)-mandelate dehydrogenase</fullName>
        <ecNumber evidence="9">1.1.2.3</ecNumber>
        <ecNumber evidence="9">1.1.99.31</ecNumber>
    </submittedName>
</protein>
<keyword evidence="10" id="KW-1185">Reference proteome</keyword>
<feature type="binding site" evidence="7">
    <location>
        <begin position="312"/>
        <end position="316"/>
    </location>
    <ligand>
        <name>FMN</name>
        <dbReference type="ChEBI" id="CHEBI:58210"/>
    </ligand>
</feature>
<evidence type="ECO:0000256" key="1">
    <source>
        <dbReference type="ARBA" id="ARBA00001917"/>
    </source>
</evidence>
<reference evidence="9 10" key="1">
    <citation type="submission" date="2020-08" db="EMBL/GenBank/DDBJ databases">
        <title>Genomic Encyclopedia of Type Strains, Phase IV (KMG-IV): sequencing the most valuable type-strain genomes for metagenomic binning, comparative biology and taxonomic classification.</title>
        <authorList>
            <person name="Goeker M."/>
        </authorList>
    </citation>
    <scope>NUCLEOTIDE SEQUENCE [LARGE SCALE GENOMIC DNA]</scope>
    <source>
        <strain evidence="9 10">DSM 25966</strain>
    </source>
</reference>
<keyword evidence="4 9" id="KW-0560">Oxidoreductase</keyword>
<dbReference type="GO" id="GO:0004460">
    <property type="term" value="F:L-lactate dehydrogenase (cytochrome) activity"/>
    <property type="evidence" value="ECO:0007669"/>
    <property type="project" value="UniProtKB-EC"/>
</dbReference>
<dbReference type="PROSITE" id="PS00557">
    <property type="entry name" value="FMN_HYDROXY_ACID_DH_1"/>
    <property type="match status" value="1"/>
</dbReference>
<evidence type="ECO:0000256" key="5">
    <source>
        <dbReference type="ARBA" id="ARBA00024042"/>
    </source>
</evidence>
<evidence type="ECO:0000256" key="2">
    <source>
        <dbReference type="ARBA" id="ARBA00022630"/>
    </source>
</evidence>
<feature type="binding site" evidence="7">
    <location>
        <position position="284"/>
    </location>
    <ligand>
        <name>glyoxylate</name>
        <dbReference type="ChEBI" id="CHEBI:36655"/>
    </ligand>
</feature>
<keyword evidence="2 7" id="KW-0285">Flavoprotein</keyword>
<evidence type="ECO:0000256" key="4">
    <source>
        <dbReference type="ARBA" id="ARBA00023002"/>
    </source>
</evidence>
<dbReference type="PIRSF" id="PIRSF000138">
    <property type="entry name" value="Al-hdrx_acd_dh"/>
    <property type="match status" value="1"/>
</dbReference>
<feature type="binding site" evidence="7">
    <location>
        <position position="279"/>
    </location>
    <ligand>
        <name>FMN</name>
        <dbReference type="ChEBI" id="CHEBI:58210"/>
    </ligand>
</feature>
<evidence type="ECO:0000313" key="9">
    <source>
        <dbReference type="EMBL" id="MBB3929672.1"/>
    </source>
</evidence>
<dbReference type="EMBL" id="JACIDS010000001">
    <property type="protein sequence ID" value="MBB3929672.1"/>
    <property type="molecule type" value="Genomic_DNA"/>
</dbReference>
<dbReference type="PROSITE" id="PS51349">
    <property type="entry name" value="FMN_HYDROXY_ACID_DH_2"/>
    <property type="match status" value="1"/>
</dbReference>
<proteinExistence type="inferred from homology"/>
<feature type="binding site" evidence="7">
    <location>
        <position position="170"/>
    </location>
    <ligand>
        <name>glyoxylate</name>
        <dbReference type="ChEBI" id="CHEBI:36655"/>
    </ligand>
</feature>
<dbReference type="RefSeq" id="WP_183397305.1">
    <property type="nucleotide sequence ID" value="NZ_JACIDS010000001.1"/>
</dbReference>
<evidence type="ECO:0000259" key="8">
    <source>
        <dbReference type="PROSITE" id="PS51349"/>
    </source>
</evidence>
<feature type="binding site" evidence="7">
    <location>
        <begin position="335"/>
        <end position="336"/>
    </location>
    <ligand>
        <name>FMN</name>
        <dbReference type="ChEBI" id="CHEBI:58210"/>
    </ligand>
</feature>
<name>A0A840AJC9_9HYPH</name>
<dbReference type="EC" id="1.1.2.3" evidence="9"/>
<sequence>MSERWKKQAFSIADMRRLAKRALPRPVFDFADGAAEDEVTLARNEAAFGDWSFVPRPLDGPATRDLSVELFGQRLALPVMIGPTGLSGLFAVDGERAAARAAAAAGTAFCLSHASVCTIEQLAETGIAPRWMQIFVYRERAFTQWFVERAAASDYDALVLTVDNQLLGNRERDLRNGFTIPPTFSLPDMVAMLGKLPWLLAMRRELPKITFANYIRPGEAADLASLSKRMAGLLDPGLSWRDVDWLRGLWTKPLILKGILSPIEARRAVEAGVDGIIVSNHGGRQLDGAISALDALPAIVEAVDGRIPVLLDGGVRRGGDVVKALCLGAACCLIGRPQLFGLAVGGEAGVAHVLDIYRREIDRTMGLLGAARIADLERGHLVKQ</sequence>
<comment type="cofactor">
    <cofactor evidence="1">
        <name>FMN</name>
        <dbReference type="ChEBI" id="CHEBI:58210"/>
    </cofactor>
</comment>
<evidence type="ECO:0000313" key="10">
    <source>
        <dbReference type="Proteomes" id="UP000553963"/>
    </source>
</evidence>
<dbReference type="InterPro" id="IPR037396">
    <property type="entry name" value="FMN_HAD"/>
</dbReference>